<evidence type="ECO:0000313" key="1">
    <source>
        <dbReference type="EMBL" id="SUB14963.1"/>
    </source>
</evidence>
<dbReference type="Proteomes" id="UP000254640">
    <property type="component" value="Unassembled WGS sequence"/>
</dbReference>
<organism evidence="1 2">
    <name type="scientific">Enterobacter agglomerans</name>
    <name type="common">Erwinia herbicola</name>
    <name type="synonym">Pantoea agglomerans</name>
    <dbReference type="NCBI Taxonomy" id="549"/>
    <lineage>
        <taxon>Bacteria</taxon>
        <taxon>Pseudomonadati</taxon>
        <taxon>Pseudomonadota</taxon>
        <taxon>Gammaproteobacteria</taxon>
        <taxon>Enterobacterales</taxon>
        <taxon>Erwiniaceae</taxon>
        <taxon>Pantoea</taxon>
        <taxon>Pantoea agglomerans group</taxon>
    </lineage>
</organism>
<protein>
    <submittedName>
        <fullName evidence="1">Uncharacterized protein</fullName>
    </submittedName>
</protein>
<proteinExistence type="predicted"/>
<evidence type="ECO:0000313" key="2">
    <source>
        <dbReference type="Proteomes" id="UP000254640"/>
    </source>
</evidence>
<gene>
    <name evidence="1" type="ORF">NCTC9381_00826</name>
</gene>
<name>A0A379AAN2_ENTAG</name>
<keyword evidence="2" id="KW-1185">Reference proteome</keyword>
<dbReference type="AlphaFoldDB" id="A0A379AAN2"/>
<dbReference type="EMBL" id="UGSO01000001">
    <property type="protein sequence ID" value="SUB14963.1"/>
    <property type="molecule type" value="Genomic_DNA"/>
</dbReference>
<accession>A0A379AAN2</accession>
<sequence length="90" mass="10403">MKSSSSAELCCRVIRGRTIMPLKKVALYQVEFENGRFAVLRINNLLTLQEGDIISRVNEVWSAGPDIIQLSPFEFLDQGESKRYFTEYER</sequence>
<reference evidence="1 2" key="1">
    <citation type="submission" date="2018-06" db="EMBL/GenBank/DDBJ databases">
        <authorList>
            <consortium name="Pathogen Informatics"/>
            <person name="Doyle S."/>
        </authorList>
    </citation>
    <scope>NUCLEOTIDE SEQUENCE [LARGE SCALE GENOMIC DNA]</scope>
    <source>
        <strain evidence="1 2">NCTC9381</strain>
    </source>
</reference>
<dbReference type="GeneID" id="66824590"/>
<dbReference type="RefSeq" id="WP_223566104.1">
    <property type="nucleotide sequence ID" value="NZ_CP034469.1"/>
</dbReference>